<evidence type="ECO:0000259" key="13">
    <source>
        <dbReference type="Pfam" id="PF07715"/>
    </source>
</evidence>
<evidence type="ECO:0000256" key="3">
    <source>
        <dbReference type="ARBA" id="ARBA00022452"/>
    </source>
</evidence>
<dbReference type="InterPro" id="IPR039426">
    <property type="entry name" value="TonB-dep_rcpt-like"/>
</dbReference>
<comment type="subcellular location">
    <subcellularLocation>
        <location evidence="1 8">Cell outer membrane</location>
        <topology evidence="1 8">Multi-pass membrane protein</topology>
    </subcellularLocation>
</comment>
<dbReference type="Pfam" id="PF00593">
    <property type="entry name" value="TonB_dep_Rec_b-barrel"/>
    <property type="match status" value="1"/>
</dbReference>
<feature type="domain" description="TonB-dependent receptor plug" evidence="13">
    <location>
        <begin position="61"/>
        <end position="151"/>
    </location>
</feature>
<keyword evidence="2 8" id="KW-0813">Transport</keyword>
<evidence type="ECO:0000256" key="1">
    <source>
        <dbReference type="ARBA" id="ARBA00004571"/>
    </source>
</evidence>
<keyword evidence="11" id="KW-0732">Signal</keyword>
<dbReference type="InterPro" id="IPR037066">
    <property type="entry name" value="Plug_dom_sf"/>
</dbReference>
<keyword evidence="4 8" id="KW-0812">Transmembrane</keyword>
<keyword evidence="6 8" id="KW-0472">Membrane</keyword>
<organism evidence="14 15">
    <name type="scientific">Hydrogenovibrio thermophilus</name>
    <dbReference type="NCBI Taxonomy" id="265883"/>
    <lineage>
        <taxon>Bacteria</taxon>
        <taxon>Pseudomonadati</taxon>
        <taxon>Pseudomonadota</taxon>
        <taxon>Gammaproteobacteria</taxon>
        <taxon>Thiotrichales</taxon>
        <taxon>Piscirickettsiaceae</taxon>
        <taxon>Hydrogenovibrio</taxon>
    </lineage>
</organism>
<dbReference type="InterPro" id="IPR000531">
    <property type="entry name" value="Beta-barrel_TonB"/>
</dbReference>
<dbReference type="KEGG" id="htr:EPV75_11195"/>
<dbReference type="GO" id="GO:0015344">
    <property type="term" value="F:siderophore uptake transmembrane transporter activity"/>
    <property type="evidence" value="ECO:0007669"/>
    <property type="project" value="TreeGrafter"/>
</dbReference>
<dbReference type="InterPro" id="IPR012910">
    <property type="entry name" value="Plug_dom"/>
</dbReference>
<dbReference type="PANTHER" id="PTHR30069:SF40">
    <property type="entry name" value="TONB-DEPENDENT RECEPTOR NMB0964-RELATED"/>
    <property type="match status" value="1"/>
</dbReference>
<evidence type="ECO:0000313" key="14">
    <source>
        <dbReference type="EMBL" id="QAB16188.1"/>
    </source>
</evidence>
<sequence length="734" mass="80889">MLRKKLVSAILLASGASVNAAWAEDSKQTQTTQLQKISVESQLNPPLEPVDISTSTTLQPSKTEMDRNGTASLGEALDGLPGVNTLETGPQSGKPVVRGDTSLRLPVLSNGMTMEYQAEGTRHNPNVDPALTERLEVIRGPQGLKYSSQAVKSAVNVVGPQIDYAGPGETKASGELMGEVNSNNNETMIGAKAKLSSNGFGLVGGVTKRRGNDFVTPDGPEAGDVAPGDPPGTKPLVTGTTPYTNFEGESAVIGAGYRGDWGEVELRHNYWQSKQNYLGVEAAPGEYELIPSAGQNLTNSETQLKAEFFAGDWVIKPKYAHTRNQRQAMHEVTYEDMDDYKDDEEYLDIVVHRDDYQLAVEHPEFFGWQGEFGVSGYTKDQDLRSGHLTPSATEDGAGIFMVEKQSFGPWDVELGARYDSQHVKAPLSSENAHFWDETGVYNSSNNSRDFSDWSGALGVAYHYTSNWTFTGNLGRSFRAPSIFELYASGAHGGVQAYQLGNPDLKAETSINTELAATWQSENLHSTLSVYSNWVDNYIVLENTETEEYCDHDGNCQPTQNLNYPYRLMINSQTNALIQGIEWSATYRMTPQLQWQATAEIMQGRDTKNNRDLPLMPANNATLGAQYTFGSGQYLAKPYVGLGTKYVAEKDSAGSYEPFSQFDSTPFGTASTKDYWLWNLEAGTGVKFGKQRLYLDLTVQNLMDVQYRDFLDTYKGYAQGMGRNFQLHARLPFKI</sequence>
<dbReference type="InterPro" id="IPR036942">
    <property type="entry name" value="Beta-barrel_TonB_sf"/>
</dbReference>
<feature type="region of interest" description="Disordered" evidence="10">
    <location>
        <begin position="43"/>
        <end position="100"/>
    </location>
</feature>
<evidence type="ECO:0000256" key="9">
    <source>
        <dbReference type="RuleBase" id="RU003357"/>
    </source>
</evidence>
<evidence type="ECO:0000256" key="11">
    <source>
        <dbReference type="SAM" id="SignalP"/>
    </source>
</evidence>
<dbReference type="AlphaFoldDB" id="A0A410H5H9"/>
<dbReference type="EMBL" id="CP035033">
    <property type="protein sequence ID" value="QAB16188.1"/>
    <property type="molecule type" value="Genomic_DNA"/>
</dbReference>
<evidence type="ECO:0000259" key="12">
    <source>
        <dbReference type="Pfam" id="PF00593"/>
    </source>
</evidence>
<protein>
    <submittedName>
        <fullName evidence="14">TonB-dependent receptor</fullName>
    </submittedName>
</protein>
<keyword evidence="3 8" id="KW-1134">Transmembrane beta strand</keyword>
<proteinExistence type="inferred from homology"/>
<dbReference type="PROSITE" id="PS52016">
    <property type="entry name" value="TONB_DEPENDENT_REC_3"/>
    <property type="match status" value="1"/>
</dbReference>
<dbReference type="Pfam" id="PF07715">
    <property type="entry name" value="Plug"/>
    <property type="match status" value="1"/>
</dbReference>
<reference evidence="14 15" key="1">
    <citation type="journal article" date="2018" name="Environ. Microbiol.">
        <title>Genomes of ubiquitous marine and hypersaline Hydrogenovibrio, Thiomicrorhabdus and Thiomicrospira spp. encode a diversity of mechanisms to sustain chemolithoautotrophy in heterogeneous environments.</title>
        <authorList>
            <person name="Scott K.M."/>
            <person name="Williams J."/>
            <person name="Porter C.M.B."/>
            <person name="Russel S."/>
            <person name="Harmer T.L."/>
            <person name="Paul J.H."/>
            <person name="Antonen K.M."/>
            <person name="Bridges M.K."/>
            <person name="Camper G.J."/>
            <person name="Campla C.K."/>
            <person name="Casella L.G."/>
            <person name="Chase E."/>
            <person name="Conrad J.W."/>
            <person name="Cruz M.C."/>
            <person name="Dunlap D.S."/>
            <person name="Duran L."/>
            <person name="Fahsbender E.M."/>
            <person name="Goldsmith D.B."/>
            <person name="Keeley R.F."/>
            <person name="Kondoff M.R."/>
            <person name="Kussy B.I."/>
            <person name="Lane M.K."/>
            <person name="Lawler S."/>
            <person name="Leigh B.A."/>
            <person name="Lewis C."/>
            <person name="Lostal L.M."/>
            <person name="Marking D."/>
            <person name="Mancera P.A."/>
            <person name="McClenthan E.C."/>
            <person name="McIntyre E.A."/>
            <person name="Mine J.A."/>
            <person name="Modi S."/>
            <person name="Moore B.D."/>
            <person name="Morgan W.A."/>
            <person name="Nelson K.M."/>
            <person name="Nguyen K.N."/>
            <person name="Ogburn N."/>
            <person name="Parrino D.G."/>
            <person name="Pedapudi A.D."/>
            <person name="Pelham R.P."/>
            <person name="Preece A.M."/>
            <person name="Rampersad E.A."/>
            <person name="Richardson J.C."/>
            <person name="Rodgers C.M."/>
            <person name="Schaffer B.L."/>
            <person name="Sheridan N.E."/>
            <person name="Solone M.R."/>
            <person name="Staley Z.R."/>
            <person name="Tabuchi M."/>
            <person name="Waide R.J."/>
            <person name="Wanjugi P.W."/>
            <person name="Young S."/>
            <person name="Clum A."/>
            <person name="Daum C."/>
            <person name="Huntemann M."/>
            <person name="Ivanova N."/>
            <person name="Kyrpides N."/>
            <person name="Mikhailova N."/>
            <person name="Palaniappan K."/>
            <person name="Pillay M."/>
            <person name="Reddy T.B.K."/>
            <person name="Shapiro N."/>
            <person name="Stamatis D."/>
            <person name="Varghese N."/>
            <person name="Woyke T."/>
            <person name="Boden R."/>
            <person name="Freyermuth S.K."/>
            <person name="Kerfeld C.A."/>
        </authorList>
    </citation>
    <scope>NUCLEOTIDE SEQUENCE [LARGE SCALE GENOMIC DNA]</scope>
    <source>
        <strain evidence="14 15">JR-2</strain>
    </source>
</reference>
<dbReference type="Gene3D" id="2.170.130.10">
    <property type="entry name" value="TonB-dependent receptor, plug domain"/>
    <property type="match status" value="1"/>
</dbReference>
<feature type="domain" description="TonB-dependent receptor-like beta-barrel" evidence="12">
    <location>
        <begin position="299"/>
        <end position="701"/>
    </location>
</feature>
<dbReference type="Proteomes" id="UP000285478">
    <property type="component" value="Chromosome"/>
</dbReference>
<dbReference type="RefSeq" id="WP_128385447.1">
    <property type="nucleotide sequence ID" value="NZ_CP035033.1"/>
</dbReference>
<dbReference type="GO" id="GO:0009279">
    <property type="term" value="C:cell outer membrane"/>
    <property type="evidence" value="ECO:0007669"/>
    <property type="project" value="UniProtKB-SubCell"/>
</dbReference>
<evidence type="ECO:0000256" key="6">
    <source>
        <dbReference type="ARBA" id="ARBA00023136"/>
    </source>
</evidence>
<dbReference type="PANTHER" id="PTHR30069">
    <property type="entry name" value="TONB-DEPENDENT OUTER MEMBRANE RECEPTOR"/>
    <property type="match status" value="1"/>
</dbReference>
<comment type="similarity">
    <text evidence="8 9">Belongs to the TonB-dependent receptor family.</text>
</comment>
<dbReference type="Gene3D" id="2.40.170.20">
    <property type="entry name" value="TonB-dependent receptor, beta-barrel domain"/>
    <property type="match status" value="1"/>
</dbReference>
<feature type="compositionally biased region" description="Polar residues" evidence="10">
    <location>
        <begin position="52"/>
        <end position="62"/>
    </location>
</feature>
<accession>A0A410H5H9</accession>
<evidence type="ECO:0000256" key="5">
    <source>
        <dbReference type="ARBA" id="ARBA00023077"/>
    </source>
</evidence>
<dbReference type="GO" id="GO:0044718">
    <property type="term" value="P:siderophore transmembrane transport"/>
    <property type="evidence" value="ECO:0007669"/>
    <property type="project" value="TreeGrafter"/>
</dbReference>
<evidence type="ECO:0000256" key="7">
    <source>
        <dbReference type="ARBA" id="ARBA00023237"/>
    </source>
</evidence>
<name>A0A410H5H9_9GAMM</name>
<keyword evidence="15" id="KW-1185">Reference proteome</keyword>
<feature type="region of interest" description="Disordered" evidence="10">
    <location>
        <begin position="214"/>
        <end position="235"/>
    </location>
</feature>
<keyword evidence="14" id="KW-0675">Receptor</keyword>
<keyword evidence="5 9" id="KW-0798">TonB box</keyword>
<evidence type="ECO:0000256" key="4">
    <source>
        <dbReference type="ARBA" id="ARBA00022692"/>
    </source>
</evidence>
<evidence type="ECO:0000256" key="8">
    <source>
        <dbReference type="PROSITE-ProRule" id="PRU01360"/>
    </source>
</evidence>
<evidence type="ECO:0000313" key="15">
    <source>
        <dbReference type="Proteomes" id="UP000285478"/>
    </source>
</evidence>
<evidence type="ECO:0000256" key="2">
    <source>
        <dbReference type="ARBA" id="ARBA00022448"/>
    </source>
</evidence>
<feature type="signal peptide" evidence="11">
    <location>
        <begin position="1"/>
        <end position="23"/>
    </location>
</feature>
<dbReference type="SUPFAM" id="SSF56935">
    <property type="entry name" value="Porins"/>
    <property type="match status" value="1"/>
</dbReference>
<gene>
    <name evidence="14" type="ORF">EPV75_11195</name>
</gene>
<evidence type="ECO:0000256" key="10">
    <source>
        <dbReference type="SAM" id="MobiDB-lite"/>
    </source>
</evidence>
<feature type="chain" id="PRO_5019326025" evidence="11">
    <location>
        <begin position="24"/>
        <end position="734"/>
    </location>
</feature>
<keyword evidence="7 8" id="KW-0998">Cell outer membrane</keyword>